<proteinExistence type="predicted"/>
<name>A0A2T7A163_TUBBO</name>
<evidence type="ECO:0000256" key="1">
    <source>
        <dbReference type="SAM" id="MobiDB-lite"/>
    </source>
</evidence>
<dbReference type="AlphaFoldDB" id="A0A2T7A163"/>
<gene>
    <name evidence="2" type="ORF">B9Z19DRAFT_1076965</name>
</gene>
<protein>
    <submittedName>
        <fullName evidence="2">Uncharacterized protein</fullName>
    </submittedName>
</protein>
<feature type="compositionally biased region" description="Polar residues" evidence="1">
    <location>
        <begin position="27"/>
        <end position="52"/>
    </location>
</feature>
<feature type="compositionally biased region" description="Low complexity" evidence="1">
    <location>
        <begin position="55"/>
        <end position="64"/>
    </location>
</feature>
<comment type="caution">
    <text evidence="2">The sequence shown here is derived from an EMBL/GenBank/DDBJ whole genome shotgun (WGS) entry which is preliminary data.</text>
</comment>
<feature type="region of interest" description="Disordered" evidence="1">
    <location>
        <begin position="17"/>
        <end position="64"/>
    </location>
</feature>
<dbReference type="EMBL" id="NESQ01000044">
    <property type="protein sequence ID" value="PUU81464.1"/>
    <property type="molecule type" value="Genomic_DNA"/>
</dbReference>
<keyword evidence="3" id="KW-1185">Reference proteome</keyword>
<reference evidence="2 3" key="1">
    <citation type="submission" date="2017-04" db="EMBL/GenBank/DDBJ databases">
        <title>Draft genome sequence of Tuber borchii Vittad., a whitish edible truffle.</title>
        <authorList>
            <consortium name="DOE Joint Genome Institute"/>
            <person name="Murat C."/>
            <person name="Kuo A."/>
            <person name="Barry K.W."/>
            <person name="Clum A."/>
            <person name="Dockter R.B."/>
            <person name="Fauchery L."/>
            <person name="Iotti M."/>
            <person name="Kohler A."/>
            <person name="Labutti K."/>
            <person name="Lindquist E.A."/>
            <person name="Lipzen A."/>
            <person name="Ohm R.A."/>
            <person name="Wang M."/>
            <person name="Grigoriev I.V."/>
            <person name="Zambonelli A."/>
            <person name="Martin F.M."/>
        </authorList>
    </citation>
    <scope>NUCLEOTIDE SEQUENCE [LARGE SCALE GENOMIC DNA]</scope>
    <source>
        <strain evidence="2 3">Tbo3840</strain>
    </source>
</reference>
<evidence type="ECO:0000313" key="2">
    <source>
        <dbReference type="EMBL" id="PUU81464.1"/>
    </source>
</evidence>
<dbReference type="Proteomes" id="UP000244722">
    <property type="component" value="Unassembled WGS sequence"/>
</dbReference>
<organism evidence="2 3">
    <name type="scientific">Tuber borchii</name>
    <name type="common">White truffle</name>
    <dbReference type="NCBI Taxonomy" id="42251"/>
    <lineage>
        <taxon>Eukaryota</taxon>
        <taxon>Fungi</taxon>
        <taxon>Dikarya</taxon>
        <taxon>Ascomycota</taxon>
        <taxon>Pezizomycotina</taxon>
        <taxon>Pezizomycetes</taxon>
        <taxon>Pezizales</taxon>
        <taxon>Tuberaceae</taxon>
        <taxon>Tuber</taxon>
    </lineage>
</organism>
<feature type="compositionally biased region" description="Basic and acidic residues" evidence="1">
    <location>
        <begin position="17"/>
        <end position="26"/>
    </location>
</feature>
<sequence>MLVICLFAGLGALWKKGDRGKTDHSSLIKSTAQPSSAKPGITPTNSITITDPSESKLATRATTRTKRTTTVTSTIKTTLAPSADTTFPLWIGTFDSISPLVSFFGACKTSTSPAILQACDDVARFTTTIGESKPDGYSIGTTLWAFQDHLVPTERSGKQWYYSGVSVEKKYSHPSSSGCEVVEKAGMWLGEDGTYTLRVNYESTGACTLDNGRPKNPTAQVCECVYEGVFATLS</sequence>
<accession>A0A2T7A163</accession>
<dbReference type="OrthoDB" id="10446382at2759"/>
<evidence type="ECO:0000313" key="3">
    <source>
        <dbReference type="Proteomes" id="UP000244722"/>
    </source>
</evidence>